<accession>A0ABQ8LQV3</accession>
<dbReference type="SUPFAM" id="SSF48726">
    <property type="entry name" value="Immunoglobulin"/>
    <property type="match status" value="1"/>
</dbReference>
<dbReference type="PANTHER" id="PTHR46484">
    <property type="entry name" value="SI:CH211-171H4.5-RELATED"/>
    <property type="match status" value="1"/>
</dbReference>
<evidence type="ECO:0000256" key="2">
    <source>
        <dbReference type="SAM" id="Phobius"/>
    </source>
</evidence>
<reference evidence="5 6" key="1">
    <citation type="submission" date="2022-01" db="EMBL/GenBank/DDBJ databases">
        <title>A high-quality chromosome-level genome assembly of rohu carp, Labeo rohita.</title>
        <authorList>
            <person name="Arick M.A. II"/>
            <person name="Hsu C.-Y."/>
            <person name="Magbanua Z."/>
            <person name="Pechanova O."/>
            <person name="Grover C."/>
            <person name="Miller E."/>
            <person name="Thrash A."/>
            <person name="Ezzel L."/>
            <person name="Alam S."/>
            <person name="Benzie J."/>
            <person name="Hamilton M."/>
            <person name="Karsi A."/>
            <person name="Lawrence M.L."/>
            <person name="Peterson D.G."/>
        </authorList>
    </citation>
    <scope>NUCLEOTIDE SEQUENCE [LARGE SCALE GENOMIC DNA]</scope>
    <source>
        <strain evidence="6">BAU-BD-2019</strain>
        <tissue evidence="5">Blood</tissue>
    </source>
</reference>
<feature type="region of interest" description="Disordered" evidence="1">
    <location>
        <begin position="394"/>
        <end position="413"/>
    </location>
</feature>
<dbReference type="CDD" id="cd00096">
    <property type="entry name" value="Ig"/>
    <property type="match status" value="1"/>
</dbReference>
<evidence type="ECO:0000313" key="5">
    <source>
        <dbReference type="EMBL" id="KAI2653019.1"/>
    </source>
</evidence>
<dbReference type="Proteomes" id="UP000830375">
    <property type="component" value="Unassembled WGS sequence"/>
</dbReference>
<dbReference type="PROSITE" id="PS50835">
    <property type="entry name" value="IG_LIKE"/>
    <property type="match status" value="1"/>
</dbReference>
<dbReference type="InterPro" id="IPR007110">
    <property type="entry name" value="Ig-like_dom"/>
</dbReference>
<feature type="chain" id="PRO_5046268872" evidence="3">
    <location>
        <begin position="21"/>
        <end position="413"/>
    </location>
</feature>
<feature type="transmembrane region" description="Helical" evidence="2">
    <location>
        <begin position="334"/>
        <end position="356"/>
    </location>
</feature>
<proteinExistence type="predicted"/>
<dbReference type="Pfam" id="PF13895">
    <property type="entry name" value="Ig_2"/>
    <property type="match status" value="1"/>
</dbReference>
<dbReference type="InterPro" id="IPR036179">
    <property type="entry name" value="Ig-like_dom_sf"/>
</dbReference>
<dbReference type="InterPro" id="IPR013783">
    <property type="entry name" value="Ig-like_fold"/>
</dbReference>
<feature type="signal peptide" evidence="3">
    <location>
        <begin position="1"/>
        <end position="20"/>
    </location>
</feature>
<evidence type="ECO:0000259" key="4">
    <source>
        <dbReference type="PROSITE" id="PS50835"/>
    </source>
</evidence>
<feature type="domain" description="Ig-like" evidence="4">
    <location>
        <begin position="241"/>
        <end position="324"/>
    </location>
</feature>
<evidence type="ECO:0000256" key="1">
    <source>
        <dbReference type="SAM" id="MobiDB-lite"/>
    </source>
</evidence>
<organism evidence="5 6">
    <name type="scientific">Labeo rohita</name>
    <name type="common">Indian major carp</name>
    <name type="synonym">Cyprinus rohita</name>
    <dbReference type="NCBI Taxonomy" id="84645"/>
    <lineage>
        <taxon>Eukaryota</taxon>
        <taxon>Metazoa</taxon>
        <taxon>Chordata</taxon>
        <taxon>Craniata</taxon>
        <taxon>Vertebrata</taxon>
        <taxon>Euteleostomi</taxon>
        <taxon>Actinopterygii</taxon>
        <taxon>Neopterygii</taxon>
        <taxon>Teleostei</taxon>
        <taxon>Ostariophysi</taxon>
        <taxon>Cypriniformes</taxon>
        <taxon>Cyprinidae</taxon>
        <taxon>Labeoninae</taxon>
        <taxon>Labeonini</taxon>
        <taxon>Labeo</taxon>
    </lineage>
</organism>
<feature type="compositionally biased region" description="Basic and acidic residues" evidence="1">
    <location>
        <begin position="396"/>
        <end position="406"/>
    </location>
</feature>
<dbReference type="Gene3D" id="2.60.40.10">
    <property type="entry name" value="Immunoglobulins"/>
    <property type="match status" value="3"/>
</dbReference>
<evidence type="ECO:0000313" key="6">
    <source>
        <dbReference type="Proteomes" id="UP000830375"/>
    </source>
</evidence>
<sequence length="413" mass="45606">MSGLKVLVVIICILRGAANGKWLIRMPMKIDAINGFCVIIPCQFEIPDSFKPSLNESVEAIWKITSIDGPNVLSSQSTVQSSLKGNVIGNILEKNCTTMFHNVPAGFSDTLFFRLQGPEPLKYTFQQGVNITVHKDIPPPILSPYVQVMEVLEGTRLTLACSTVIICPSIQPLMNWNPQLGEQLTPALQEGEFGQTVLVSSQTFNVTPLIDHLKISCSLLYSYGAIRSAETNITLRVLYAPKNTIALVSPSDPASEGNVVMLSCHSDANPAVQRYEWYKDSGSGKLEFQNQGQTLTMIARSTVQGLYVCKVYNSHGTDQSRPVTVDINSCQCSITPYIICGLLALFLIFITAVDLVKYKSLLKRLQAFENSQEPIAYATLHGTSDSVYNEIQTRASRTEDDYENRNFGKPHPK</sequence>
<protein>
    <submittedName>
        <fullName evidence="5">Myelin-associated glycoprotein</fullName>
    </submittedName>
</protein>
<keyword evidence="3" id="KW-0732">Signal</keyword>
<keyword evidence="2" id="KW-0812">Transmembrane</keyword>
<comment type="caution">
    <text evidence="5">The sequence shown here is derived from an EMBL/GenBank/DDBJ whole genome shotgun (WGS) entry which is preliminary data.</text>
</comment>
<keyword evidence="2" id="KW-1133">Transmembrane helix</keyword>
<gene>
    <name evidence="5" type="ORF">H4Q32_006371</name>
</gene>
<name>A0ABQ8LQV3_LABRO</name>
<dbReference type="EMBL" id="JACTAM010000019">
    <property type="protein sequence ID" value="KAI2653019.1"/>
    <property type="molecule type" value="Genomic_DNA"/>
</dbReference>
<keyword evidence="2" id="KW-0472">Membrane</keyword>
<keyword evidence="6" id="KW-1185">Reference proteome</keyword>
<dbReference type="PANTHER" id="PTHR46484:SF8">
    <property type="entry name" value="B-CELL RECEPTOR CD22-LIKE-RELATED"/>
    <property type="match status" value="1"/>
</dbReference>
<evidence type="ECO:0000256" key="3">
    <source>
        <dbReference type="SAM" id="SignalP"/>
    </source>
</evidence>